<name>A0AAE1ZJS9_SCHME</name>
<sequence>MTSGQSNIKDTLLVKMSSQYDDPYLWINNYLTTPLTNTEVDHLKTVMQRDQAIKKTDTERIYDLVGSFPSKLQPEIIRSNLNQLRNKYPAIPGSGFVSICTSLIQLHNVDPIKAKKENLHLHYTRKRKSCVTFTKCKFQSTFSKLCPICLQTYNSLLETNQCIQCGQNVCKNCAYKIASITNSDILCKECWDIAKFMCKTGDWFNQYTKSKPTSPLKIDVKFKPLQNNKPCIESGELNPAGMESPKYNANLSVKEINGNNKASVNRKSIGENHHVMKQQLLRSKSVQNLKTQSLLNDSKTTLQTTQEKTSSGFINRSVLSYSHSFDNLSNVSDASIKHKEFHPISKRKKRILKLKKLMKRGKIFKSHHSKTSDKIDGSVSGEIDVSLEYNVQDQQLGVGLWNAYKLMSKTYKIGLPHATITLLPDNVKYSLKVTGHNKWDGRDAVFNHSVCFTVHKRDLNKKVVVISLWSRKGIKSQFTIGQTVIPINECKLLLSSCRQIFHLLNETNHITTNQCKNLSYYGEIKLAIRFVISDYQKIMLHVADEAIELNGTLEVWIKEGKNLHSPKVGTEINSYVTVELTVAQCQTEYRSSDLILRSDQPIWNSLVSFTNKYLSELIKSTMKIFIWNRSSSLNEPELLGYVEISNRGDYNVEPLQNDLLFNVPLLDDYEWEMITNLVLNSIENATDYLWKHRYKVNLDGYLGTRIVESIIQILLKLYQYNMPQEIIERMQLLYGKLTILNDFGVKNIEKQTPYYFSRVGFLLKPQLWNNFYPIALLNYSLKYEIVNKIDSWTEYDCDNCLREFLHKTKDGFCQISNQCWESASDHSETEYTLTHQVFYLMIGIQSNCRRTMNYLLQLNHSGMNTDRYLQQLCTNVAFEAQIIANKDFPVDYRDLFMEQVGFCGLAGFWQICKIDWLLKIISWQSKNGCYHKFYTEKMNPKNFDPNLYGHYKRRKRSEQRLSNGRQACLSHRTSVAITALSGYLRYLIEFH</sequence>
<proteinExistence type="predicted"/>
<accession>A0AAE1ZJS9</accession>
<dbReference type="Gene3D" id="3.30.40.10">
    <property type="entry name" value="Zinc/RING finger domain, C3HC4 (zinc finger)"/>
    <property type="match status" value="1"/>
</dbReference>
<dbReference type="PANTHER" id="PTHR33539:SF1">
    <property type="entry name" value="UPF0764 PROTEIN C16ORF89"/>
    <property type="match status" value="1"/>
</dbReference>
<dbReference type="AlphaFoldDB" id="A0AAE1ZJS9"/>
<organism evidence="6 7">
    <name type="scientific">Schistosoma mekongi</name>
    <name type="common">Parasitic worm</name>
    <dbReference type="NCBI Taxonomy" id="38744"/>
    <lineage>
        <taxon>Eukaryota</taxon>
        <taxon>Metazoa</taxon>
        <taxon>Spiralia</taxon>
        <taxon>Lophotrochozoa</taxon>
        <taxon>Platyhelminthes</taxon>
        <taxon>Trematoda</taxon>
        <taxon>Digenea</taxon>
        <taxon>Strigeidida</taxon>
        <taxon>Schistosomatoidea</taxon>
        <taxon>Schistosomatidae</taxon>
        <taxon>Schistosoma</taxon>
    </lineage>
</organism>
<dbReference type="PANTHER" id="PTHR33539">
    <property type="entry name" value="UPF0764 PROTEIN C16ORF89"/>
    <property type="match status" value="1"/>
</dbReference>
<dbReference type="GO" id="GO:0016020">
    <property type="term" value="C:membrane"/>
    <property type="evidence" value="ECO:0007669"/>
    <property type="project" value="TreeGrafter"/>
</dbReference>
<dbReference type="InterPro" id="IPR035892">
    <property type="entry name" value="C2_domain_sf"/>
</dbReference>
<feature type="domain" description="C2" evidence="4">
    <location>
        <begin position="379"/>
        <end position="501"/>
    </location>
</feature>
<dbReference type="SUPFAM" id="SSF57903">
    <property type="entry name" value="FYVE/PHD zinc finger"/>
    <property type="match status" value="1"/>
</dbReference>
<dbReference type="Pfam" id="PF15882">
    <property type="entry name" value="DUF4735"/>
    <property type="match status" value="1"/>
</dbReference>
<dbReference type="EMBL" id="JALJAT010000001">
    <property type="protein sequence ID" value="KAK4475158.1"/>
    <property type="molecule type" value="Genomic_DNA"/>
</dbReference>
<keyword evidence="1 3" id="KW-0479">Metal-binding</keyword>
<dbReference type="SMART" id="SM00239">
    <property type="entry name" value="C2"/>
    <property type="match status" value="1"/>
</dbReference>
<gene>
    <name evidence="6" type="ORF">MN116_002242</name>
</gene>
<dbReference type="InterPro" id="IPR000008">
    <property type="entry name" value="C2_dom"/>
</dbReference>
<dbReference type="Proteomes" id="UP001292079">
    <property type="component" value="Unassembled WGS sequence"/>
</dbReference>
<evidence type="ECO:0000256" key="2">
    <source>
        <dbReference type="ARBA" id="ARBA00022833"/>
    </source>
</evidence>
<dbReference type="InterPro" id="IPR013083">
    <property type="entry name" value="Znf_RING/FYVE/PHD"/>
</dbReference>
<dbReference type="GO" id="GO:0005829">
    <property type="term" value="C:cytosol"/>
    <property type="evidence" value="ECO:0007669"/>
    <property type="project" value="TreeGrafter"/>
</dbReference>
<evidence type="ECO:0000256" key="1">
    <source>
        <dbReference type="ARBA" id="ARBA00022771"/>
    </source>
</evidence>
<reference evidence="6" key="2">
    <citation type="journal article" date="2023" name="Infect Dis Poverty">
        <title>Chromosome-scale genome of the human blood fluke Schistosoma mekongi and its implications for public health.</title>
        <authorList>
            <person name="Zhou M."/>
            <person name="Xu L."/>
            <person name="Xu D."/>
            <person name="Chen W."/>
            <person name="Khan J."/>
            <person name="Hu Y."/>
            <person name="Huang H."/>
            <person name="Wei H."/>
            <person name="Zhang Y."/>
            <person name="Chusongsang P."/>
            <person name="Tanasarnprasert K."/>
            <person name="Hu X."/>
            <person name="Limpanont Y."/>
            <person name="Lv Z."/>
        </authorList>
    </citation>
    <scope>NUCLEOTIDE SEQUENCE</scope>
    <source>
        <strain evidence="6">LV_2022a</strain>
    </source>
</reference>
<dbReference type="InterPro" id="IPR001841">
    <property type="entry name" value="Znf_RING"/>
</dbReference>
<dbReference type="GO" id="GO:0008270">
    <property type="term" value="F:zinc ion binding"/>
    <property type="evidence" value="ECO:0007669"/>
    <property type="project" value="UniProtKB-KW"/>
</dbReference>
<evidence type="ECO:0008006" key="8">
    <source>
        <dbReference type="Google" id="ProtNLM"/>
    </source>
</evidence>
<dbReference type="Gene3D" id="2.60.40.150">
    <property type="entry name" value="C2 domain"/>
    <property type="match status" value="2"/>
</dbReference>
<evidence type="ECO:0000259" key="5">
    <source>
        <dbReference type="PROSITE" id="PS50089"/>
    </source>
</evidence>
<comment type="caution">
    <text evidence="6">The sequence shown here is derived from an EMBL/GenBank/DDBJ whole genome shotgun (WGS) entry which is preliminary data.</text>
</comment>
<evidence type="ECO:0000313" key="6">
    <source>
        <dbReference type="EMBL" id="KAK4475158.1"/>
    </source>
</evidence>
<reference evidence="6" key="1">
    <citation type="submission" date="2022-04" db="EMBL/GenBank/DDBJ databases">
        <authorList>
            <person name="Xu L."/>
            <person name="Lv Z."/>
        </authorList>
    </citation>
    <scope>NUCLEOTIDE SEQUENCE</scope>
    <source>
        <strain evidence="6">LV_2022a</strain>
    </source>
</reference>
<feature type="domain" description="RING-type" evidence="5">
    <location>
        <begin position="146"/>
        <end position="190"/>
    </location>
</feature>
<dbReference type="InterPro" id="IPR011011">
    <property type="entry name" value="Znf_FYVE_PHD"/>
</dbReference>
<dbReference type="PROSITE" id="PS50004">
    <property type="entry name" value="C2"/>
    <property type="match status" value="2"/>
</dbReference>
<dbReference type="PROSITE" id="PS50089">
    <property type="entry name" value="ZF_RING_2"/>
    <property type="match status" value="1"/>
</dbReference>
<keyword evidence="2" id="KW-0862">Zinc</keyword>
<dbReference type="Pfam" id="PF00168">
    <property type="entry name" value="C2"/>
    <property type="match status" value="2"/>
</dbReference>
<evidence type="ECO:0000259" key="4">
    <source>
        <dbReference type="PROSITE" id="PS50004"/>
    </source>
</evidence>
<evidence type="ECO:0000256" key="3">
    <source>
        <dbReference type="PROSITE-ProRule" id="PRU00175"/>
    </source>
</evidence>
<evidence type="ECO:0000313" key="7">
    <source>
        <dbReference type="Proteomes" id="UP001292079"/>
    </source>
</evidence>
<dbReference type="InterPro" id="IPR031751">
    <property type="entry name" value="DUF4735"/>
</dbReference>
<keyword evidence="1 3" id="KW-0863">Zinc-finger</keyword>
<feature type="domain" description="C2" evidence="4">
    <location>
        <begin position="534"/>
        <end position="665"/>
    </location>
</feature>
<protein>
    <recommendedName>
        <fullName evidence="8">C2 domain-containing protein</fullName>
    </recommendedName>
</protein>
<dbReference type="SUPFAM" id="SSF49562">
    <property type="entry name" value="C2 domain (Calcium/lipid-binding domain, CaLB)"/>
    <property type="match status" value="2"/>
</dbReference>
<keyword evidence="7" id="KW-1185">Reference proteome</keyword>